<name>A0ABW4RWF7_9ACTN</name>
<keyword evidence="2" id="KW-0472">Membrane</keyword>
<dbReference type="EMBL" id="JBHUFZ010000025">
    <property type="protein sequence ID" value="MFD1890682.1"/>
    <property type="molecule type" value="Genomic_DNA"/>
</dbReference>
<feature type="compositionally biased region" description="Polar residues" evidence="1">
    <location>
        <begin position="1"/>
        <end position="11"/>
    </location>
</feature>
<dbReference type="Proteomes" id="UP001597326">
    <property type="component" value="Unassembled WGS sequence"/>
</dbReference>
<evidence type="ECO:0000256" key="2">
    <source>
        <dbReference type="SAM" id="Phobius"/>
    </source>
</evidence>
<gene>
    <name evidence="3" type="ORF">ACFSCS_10895</name>
</gene>
<accession>A0ABW4RWF7</accession>
<evidence type="ECO:0008006" key="5">
    <source>
        <dbReference type="Google" id="ProtNLM"/>
    </source>
</evidence>
<organism evidence="3 4">
    <name type="scientific">Luteococcus peritonei</name>
    <dbReference type="NCBI Taxonomy" id="88874"/>
    <lineage>
        <taxon>Bacteria</taxon>
        <taxon>Bacillati</taxon>
        <taxon>Actinomycetota</taxon>
        <taxon>Actinomycetes</taxon>
        <taxon>Propionibacteriales</taxon>
        <taxon>Propionibacteriaceae</taxon>
        <taxon>Luteococcus</taxon>
    </lineage>
</organism>
<feature type="compositionally biased region" description="Low complexity" evidence="1">
    <location>
        <begin position="234"/>
        <end position="245"/>
    </location>
</feature>
<reference evidence="4" key="1">
    <citation type="journal article" date="2019" name="Int. J. Syst. Evol. Microbiol.">
        <title>The Global Catalogue of Microorganisms (GCM) 10K type strain sequencing project: providing services to taxonomists for standard genome sequencing and annotation.</title>
        <authorList>
            <consortium name="The Broad Institute Genomics Platform"/>
            <consortium name="The Broad Institute Genome Sequencing Center for Infectious Disease"/>
            <person name="Wu L."/>
            <person name="Ma J."/>
        </authorList>
    </citation>
    <scope>NUCLEOTIDE SEQUENCE [LARGE SCALE GENOMIC DNA]</scope>
    <source>
        <strain evidence="4">CAIM 431</strain>
    </source>
</reference>
<evidence type="ECO:0000313" key="3">
    <source>
        <dbReference type="EMBL" id="MFD1890682.1"/>
    </source>
</evidence>
<evidence type="ECO:0000256" key="1">
    <source>
        <dbReference type="SAM" id="MobiDB-lite"/>
    </source>
</evidence>
<protein>
    <recommendedName>
        <fullName evidence="5">PknH-like extracellular domain-containing protein</fullName>
    </recommendedName>
</protein>
<comment type="caution">
    <text evidence="3">The sequence shown here is derived from an EMBL/GenBank/DDBJ whole genome shotgun (WGS) entry which is preliminary data.</text>
</comment>
<dbReference type="RefSeq" id="WP_343871991.1">
    <property type="nucleotide sequence ID" value="NZ_BAAAIX010000004.1"/>
</dbReference>
<feature type="compositionally biased region" description="Low complexity" evidence="1">
    <location>
        <begin position="84"/>
        <end position="95"/>
    </location>
</feature>
<feature type="transmembrane region" description="Helical" evidence="2">
    <location>
        <begin position="153"/>
        <end position="173"/>
    </location>
</feature>
<proteinExistence type="predicted"/>
<feature type="region of interest" description="Disordered" evidence="1">
    <location>
        <begin position="1"/>
        <end position="95"/>
    </location>
</feature>
<feature type="compositionally biased region" description="Acidic residues" evidence="1">
    <location>
        <begin position="71"/>
        <end position="83"/>
    </location>
</feature>
<keyword evidence="4" id="KW-1185">Reference proteome</keyword>
<keyword evidence="2" id="KW-0812">Transmembrane</keyword>
<keyword evidence="2" id="KW-1133">Transmembrane helix</keyword>
<feature type="region of interest" description="Disordered" evidence="1">
    <location>
        <begin position="234"/>
        <end position="254"/>
    </location>
</feature>
<evidence type="ECO:0000313" key="4">
    <source>
        <dbReference type="Proteomes" id="UP001597326"/>
    </source>
</evidence>
<sequence>MTDDQNSNPQQEAEEHVADGLQPGAENASDPTPAEEAELAAIDHSAWMRPPVGETRRTAEVVDALAPEPPEPVDEEPVDEEQPEQQVEQPATTPTPAHLAESALAGHQMAAVIGARAARARDHVPGASLDHAPEIPDLGATAVRPSRSGLARLMPWLAAALAAALAVFGIVYATTRKDVVVVTETPTPTVSKPPVVQDTDLFSAADAARVQPVKGWAVASTADKLSPQLRITCQPNTQGQPNPNQSKQRTLTTPPKTGLAALHQVDNFSSVADASKAFGMRAANLASCSDAPSWIYGAVKATGLGDESASQTISYQDQVAQFHTIVLTRTGTTLHALDITSSNRATNGNNVAKALAGPVNRQCARSGGACARSVTTQPAIPAVSGTPGWLIPADLPRITPGAGLWTATDTTNVTAKGTTCENLTLSSVSGPTKREQRTYLMTQDNAAPQTYGVDEVLFTFAKPAGAQAFAKTLWDNLNGCPKRQATAKVSEPAAPKVAVQGKQVTANTLQIQQSMGGSQTARYRVAVVVEGNHVAYLVNNPSASYDLGNAKFQQVALRAGLRASQA</sequence>